<protein>
    <submittedName>
        <fullName evidence="2">Uncharacterized protein</fullName>
    </submittedName>
</protein>
<evidence type="ECO:0000313" key="3">
    <source>
        <dbReference type="Proteomes" id="UP000078541"/>
    </source>
</evidence>
<gene>
    <name evidence="2" type="ORF">ALC56_03149</name>
</gene>
<feature type="compositionally biased region" description="Basic and acidic residues" evidence="1">
    <location>
        <begin position="600"/>
        <end position="621"/>
    </location>
</feature>
<evidence type="ECO:0000256" key="1">
    <source>
        <dbReference type="SAM" id="MobiDB-lite"/>
    </source>
</evidence>
<feature type="compositionally biased region" description="Basic and acidic residues" evidence="1">
    <location>
        <begin position="413"/>
        <end position="449"/>
    </location>
</feature>
<dbReference type="EMBL" id="KQ981374">
    <property type="protein sequence ID" value="KYN42389.1"/>
    <property type="molecule type" value="Genomic_DNA"/>
</dbReference>
<sequence length="631" mass="70637">MYLHRANKPRDIAHPQGSPDGTRNRTSNRAQISVGKVAKETRKDGPQLREQRVFICVGASAVVTQTAQKTNAIDTQLVAGCRLRCKLELLSVSSTSGVNAIRNLSGRTEATHEVVKQLVVQKPVERLETLTALDVRDQQQQQQEENVSARVTDHRNTIFPAAVGTRAELGYLASASAAPPPPPRACTPCGGQEHKQNRKPDFRGRRDATPATGLTATGGGGERTTPFSTTSSLSFSLSLSLSLSLAPFSPSSSTAHDTTKTRLDHRDDNDDDNDDDDDDDELLGARLRAMPSDQPNANRKWHVYDRSQKKDHHHHITRNSEEQTHKSVDTRDINLPRRRKSKSCVKWCLNLCRAKKRHVSQHILRKRHLVKHIKKRSKEKPNDVVAVAGVSTMPHRESIRHRDVANKSRRPHKQDEAVKEDIVENERKERRERREEKEERRRKEVTDKERRKKVNHKLNEHVPPPVDTRPVTHDDDLVVKKQVPMKPPSIVNDFTKSCCYLCAQNTLAIAAATAISKPEQSDKGVQVLAHKFPVETSPALDKSSSPLLLVHTVQSSVKVRTQETGTLCPGTSAVPRAKKHKKFAMFLGLTRTKCPAGRHAACETDKSTARRDDNTEKRQPTNERCCGKKNA</sequence>
<proteinExistence type="predicted"/>
<feature type="region of interest" description="Disordered" evidence="1">
    <location>
        <begin position="600"/>
        <end position="631"/>
    </location>
</feature>
<reference evidence="2 3" key="1">
    <citation type="submission" date="2016-03" db="EMBL/GenBank/DDBJ databases">
        <title>Trachymyrmex septentrionalis WGS genome.</title>
        <authorList>
            <person name="Nygaard S."/>
            <person name="Hu H."/>
            <person name="Boomsma J."/>
            <person name="Zhang G."/>
        </authorList>
    </citation>
    <scope>NUCLEOTIDE SEQUENCE [LARGE SCALE GENOMIC DNA]</scope>
    <source>
        <strain evidence="2">Tsep2-gDNA-1</strain>
        <tissue evidence="2">Whole body</tissue>
    </source>
</reference>
<dbReference type="AlphaFoldDB" id="A0A151K0A9"/>
<dbReference type="Proteomes" id="UP000078541">
    <property type="component" value="Unassembled WGS sequence"/>
</dbReference>
<feature type="compositionally biased region" description="Low complexity" evidence="1">
    <location>
        <begin position="246"/>
        <end position="255"/>
    </location>
</feature>
<feature type="compositionally biased region" description="Basic and acidic residues" evidence="1">
    <location>
        <begin position="257"/>
        <end position="268"/>
    </location>
</feature>
<feature type="region of interest" description="Disordered" evidence="1">
    <location>
        <begin position="246"/>
        <end position="281"/>
    </location>
</feature>
<organism evidence="2 3">
    <name type="scientific">Trachymyrmex septentrionalis</name>
    <dbReference type="NCBI Taxonomy" id="34720"/>
    <lineage>
        <taxon>Eukaryota</taxon>
        <taxon>Metazoa</taxon>
        <taxon>Ecdysozoa</taxon>
        <taxon>Arthropoda</taxon>
        <taxon>Hexapoda</taxon>
        <taxon>Insecta</taxon>
        <taxon>Pterygota</taxon>
        <taxon>Neoptera</taxon>
        <taxon>Endopterygota</taxon>
        <taxon>Hymenoptera</taxon>
        <taxon>Apocrita</taxon>
        <taxon>Aculeata</taxon>
        <taxon>Formicoidea</taxon>
        <taxon>Formicidae</taxon>
        <taxon>Myrmicinae</taxon>
        <taxon>Trachymyrmex</taxon>
    </lineage>
</organism>
<feature type="region of interest" description="Disordered" evidence="1">
    <location>
        <begin position="371"/>
        <end position="472"/>
    </location>
</feature>
<evidence type="ECO:0000313" key="2">
    <source>
        <dbReference type="EMBL" id="KYN42389.1"/>
    </source>
</evidence>
<feature type="region of interest" description="Disordered" evidence="1">
    <location>
        <begin position="1"/>
        <end position="45"/>
    </location>
</feature>
<name>A0A151K0A9_9HYME</name>
<accession>A0A151K0A9</accession>
<feature type="compositionally biased region" description="Basic and acidic residues" evidence="1">
    <location>
        <begin position="192"/>
        <end position="208"/>
    </location>
</feature>
<feature type="compositionally biased region" description="Basic and acidic residues" evidence="1">
    <location>
        <begin position="318"/>
        <end position="329"/>
    </location>
</feature>
<feature type="region of interest" description="Disordered" evidence="1">
    <location>
        <begin position="174"/>
        <end position="230"/>
    </location>
</feature>
<feature type="compositionally biased region" description="Acidic residues" evidence="1">
    <location>
        <begin position="269"/>
        <end position="281"/>
    </location>
</feature>
<dbReference type="STRING" id="34720.A0A151K0A9"/>
<feature type="compositionally biased region" description="Basic and acidic residues" evidence="1">
    <location>
        <begin position="394"/>
        <end position="406"/>
    </location>
</feature>
<feature type="region of interest" description="Disordered" evidence="1">
    <location>
        <begin position="307"/>
        <end position="329"/>
    </location>
</feature>
<keyword evidence="3" id="KW-1185">Reference proteome</keyword>
<feature type="compositionally biased region" description="Polar residues" evidence="1">
    <location>
        <begin position="19"/>
        <end position="31"/>
    </location>
</feature>